<dbReference type="AlphaFoldDB" id="A0A8H4QWN8"/>
<dbReference type="Proteomes" id="UP000521872">
    <property type="component" value="Unassembled WGS sequence"/>
</dbReference>
<comment type="caution">
    <text evidence="1">The sequence shown here is derived from an EMBL/GenBank/DDBJ whole genome shotgun (WGS) entry which is preliminary data.</text>
</comment>
<evidence type="ECO:0000313" key="1">
    <source>
        <dbReference type="EMBL" id="KAF4618213.1"/>
    </source>
</evidence>
<organism evidence="1 2">
    <name type="scientific">Agrocybe pediades</name>
    <dbReference type="NCBI Taxonomy" id="84607"/>
    <lineage>
        <taxon>Eukaryota</taxon>
        <taxon>Fungi</taxon>
        <taxon>Dikarya</taxon>
        <taxon>Basidiomycota</taxon>
        <taxon>Agaricomycotina</taxon>
        <taxon>Agaricomycetes</taxon>
        <taxon>Agaricomycetidae</taxon>
        <taxon>Agaricales</taxon>
        <taxon>Agaricineae</taxon>
        <taxon>Strophariaceae</taxon>
        <taxon>Agrocybe</taxon>
    </lineage>
</organism>
<name>A0A8H4QWN8_9AGAR</name>
<protein>
    <submittedName>
        <fullName evidence="1">Uncharacterized protein</fullName>
    </submittedName>
</protein>
<sequence length="169" mass="18175">MAKCVYRYLYQTCILRPKSSSLKRVEDTNSGSSPLGSDRHVAFVDFCTPYLQPSGLTGSAIASDKQTYNATHFNSPTTVLSPSSMGPAGYTSTNSDPTTILPVVQGQVPLHGPTQRCYPSCLSENYGTVSLPPPYLQAEMYGNLDCQAPQRASQTCPALMPGVLGCWDP</sequence>
<gene>
    <name evidence="1" type="ORF">D9613_011572</name>
</gene>
<proteinExistence type="predicted"/>
<accession>A0A8H4QWN8</accession>
<keyword evidence="2" id="KW-1185">Reference proteome</keyword>
<dbReference type="EMBL" id="JAACJL010000018">
    <property type="protein sequence ID" value="KAF4618213.1"/>
    <property type="molecule type" value="Genomic_DNA"/>
</dbReference>
<reference evidence="1 2" key="1">
    <citation type="submission" date="2019-12" db="EMBL/GenBank/DDBJ databases">
        <authorList>
            <person name="Floudas D."/>
            <person name="Bentzer J."/>
            <person name="Ahren D."/>
            <person name="Johansson T."/>
            <person name="Persson P."/>
            <person name="Tunlid A."/>
        </authorList>
    </citation>
    <scope>NUCLEOTIDE SEQUENCE [LARGE SCALE GENOMIC DNA]</scope>
    <source>
        <strain evidence="1 2">CBS 102.39</strain>
    </source>
</reference>
<evidence type="ECO:0000313" key="2">
    <source>
        <dbReference type="Proteomes" id="UP000521872"/>
    </source>
</evidence>